<dbReference type="PANTHER" id="PTHR12697">
    <property type="entry name" value="PBS LYASE HEAT-LIKE PROTEIN"/>
    <property type="match status" value="1"/>
</dbReference>
<dbReference type="GO" id="GO:0016829">
    <property type="term" value="F:lyase activity"/>
    <property type="evidence" value="ECO:0007669"/>
    <property type="project" value="UniProtKB-KW"/>
</dbReference>
<dbReference type="SMART" id="SM00932">
    <property type="entry name" value="Nfu_N"/>
    <property type="match status" value="1"/>
</dbReference>
<dbReference type="Pfam" id="PF13769">
    <property type="entry name" value="Virulence_fact"/>
    <property type="match status" value="1"/>
</dbReference>
<dbReference type="Proteomes" id="UP000070376">
    <property type="component" value="Unassembled WGS sequence"/>
</dbReference>
<dbReference type="GO" id="GO:0016491">
    <property type="term" value="F:oxidoreductase activity"/>
    <property type="evidence" value="ECO:0007669"/>
    <property type="project" value="TreeGrafter"/>
</dbReference>
<dbReference type="InterPro" id="IPR016024">
    <property type="entry name" value="ARM-type_fold"/>
</dbReference>
<dbReference type="SMART" id="SM00567">
    <property type="entry name" value="EZ_HEAT"/>
    <property type="match status" value="4"/>
</dbReference>
<reference evidence="2" key="1">
    <citation type="submission" date="2016-01" db="EMBL/GenBank/DDBJ databases">
        <authorList>
            <person name="Mitreva M."/>
            <person name="Pepin K.H."/>
            <person name="Mihindukulasuriya K.A."/>
            <person name="Fulton R."/>
            <person name="Fronick C."/>
            <person name="O'Laughlin M."/>
            <person name="Miner T."/>
            <person name="Herter B."/>
            <person name="Rosa B.A."/>
            <person name="Cordes M."/>
            <person name="Tomlinson C."/>
            <person name="Wollam A."/>
            <person name="Palsikar V.B."/>
            <person name="Mardis E.R."/>
            <person name="Wilson R.K."/>
        </authorList>
    </citation>
    <scope>NUCLEOTIDE SEQUENCE [LARGE SCALE GENOMIC DNA]</scope>
    <source>
        <strain evidence="2">GED7749B</strain>
    </source>
</reference>
<dbReference type="Gene3D" id="1.25.10.10">
    <property type="entry name" value="Leucine-rich Repeat Variant"/>
    <property type="match status" value="1"/>
</dbReference>
<dbReference type="PATRIC" id="fig|1398.22.peg.3943"/>
<name>A0A150JPA5_HEYCO</name>
<dbReference type="SUPFAM" id="SSF48371">
    <property type="entry name" value="ARM repeat"/>
    <property type="match status" value="1"/>
</dbReference>
<dbReference type="InterPro" id="IPR025989">
    <property type="entry name" value="Virulence_F_dom"/>
</dbReference>
<dbReference type="InterPro" id="IPR014824">
    <property type="entry name" value="Nfu/NifU_N"/>
</dbReference>
<dbReference type="RefSeq" id="WP_026683687.1">
    <property type="nucleotide sequence ID" value="NZ_CP058594.1"/>
</dbReference>
<dbReference type="PANTHER" id="PTHR12697:SF37">
    <property type="entry name" value="CONSERVED VIRULENCE FACTOR C"/>
    <property type="match status" value="1"/>
</dbReference>
<dbReference type="InterPro" id="IPR004155">
    <property type="entry name" value="PBS_lyase_HEAT"/>
</dbReference>
<dbReference type="Pfam" id="PF13646">
    <property type="entry name" value="HEAT_2"/>
    <property type="match status" value="1"/>
</dbReference>
<dbReference type="InterPro" id="IPR036498">
    <property type="entry name" value="Nfu/NifU_N_sf"/>
</dbReference>
<keyword evidence="1" id="KW-0456">Lyase</keyword>
<comment type="caution">
    <text evidence="1">The sequence shown here is derived from an EMBL/GenBank/DDBJ whole genome shotgun (WGS) entry which is preliminary data.</text>
</comment>
<evidence type="ECO:0000313" key="2">
    <source>
        <dbReference type="Proteomes" id="UP000070376"/>
    </source>
</evidence>
<dbReference type="SUPFAM" id="SSF110836">
    <property type="entry name" value="Hypothetical protein SAV1430"/>
    <property type="match status" value="1"/>
</dbReference>
<dbReference type="Pfam" id="PF08712">
    <property type="entry name" value="Nfu_N"/>
    <property type="match status" value="1"/>
</dbReference>
<proteinExistence type="predicted"/>
<protein>
    <submittedName>
        <fullName evidence="1">PBS lyase HEAT-like repeat protein</fullName>
    </submittedName>
</protein>
<evidence type="ECO:0000313" key="1">
    <source>
        <dbReference type="EMBL" id="KWZ76186.1"/>
    </source>
</evidence>
<organism evidence="1 2">
    <name type="scientific">Heyndrickxia coagulans</name>
    <name type="common">Weizmannia coagulans</name>
    <dbReference type="NCBI Taxonomy" id="1398"/>
    <lineage>
        <taxon>Bacteria</taxon>
        <taxon>Bacillati</taxon>
        <taxon>Bacillota</taxon>
        <taxon>Bacilli</taxon>
        <taxon>Bacillales</taxon>
        <taxon>Bacillaceae</taxon>
        <taxon>Heyndrickxia</taxon>
    </lineage>
</organism>
<dbReference type="AlphaFoldDB" id="A0A150JPA5"/>
<dbReference type="InterPro" id="IPR011989">
    <property type="entry name" value="ARM-like"/>
</dbReference>
<accession>A0A150JPA5</accession>
<dbReference type="EMBL" id="LRPN01000211">
    <property type="protein sequence ID" value="KWZ76186.1"/>
    <property type="molecule type" value="Genomic_DNA"/>
</dbReference>
<gene>
    <name evidence="1" type="ORF">HMPREF3213_03939</name>
</gene>
<sequence>MKIKAIEPTPSPNTMKVVLTEALPDGARSNYKKGQEEGVPPVIRRILDIDGVKGVYHVADFLAVERHGKTDWQDILPKVREVFGEAETETGNSPRANEHFGEVQVFVQMFKGIPLQVKLTDGEQEKRFGLPAYFAEALAAAQLEGDNYVFLRKWKDFGVRYGEMQEIGAEVTEEIIAAYPKERLNRLVNEAQHPEQVPTAKKRLKLTPGMLETDDWRKRYRLLEQMEDPDLSDLPVLEKALEDEKPSIRRLAVVYLGMVKDKRVLPLLYRGLHDANASVRRTAGDCLSDLGFKEACGEMAKALKDKSKIVRWRAAMFLYEAGDEASLPALREAENDPEFEVRLQVRMAIERITKGEEAKGSVWKQMTEARQIQP</sequence>
<dbReference type="Gene3D" id="3.30.1370.70">
    <property type="entry name" value="Scaffold protein Nfu/NifU, N-terminal domain"/>
    <property type="match status" value="1"/>
</dbReference>